<dbReference type="SUPFAM" id="SSF56601">
    <property type="entry name" value="beta-lactamase/transpeptidase-like"/>
    <property type="match status" value="1"/>
</dbReference>
<dbReference type="EC" id="3.1.1.-" evidence="2"/>
<evidence type="ECO:0000313" key="3">
    <source>
        <dbReference type="Proteomes" id="UP000293912"/>
    </source>
</evidence>
<dbReference type="RefSeq" id="WP_133156021.1">
    <property type="nucleotide sequence ID" value="NZ_CP037867.1"/>
</dbReference>
<dbReference type="AlphaFoldDB" id="A0A4P6WYF8"/>
<dbReference type="Gene3D" id="3.40.710.10">
    <property type="entry name" value="DD-peptidase/beta-lactamase superfamily"/>
    <property type="match status" value="1"/>
</dbReference>
<name>A0A4P6WYF8_HYDPS</name>
<organism evidence="2 3">
    <name type="scientific">Hydrogenophaga pseudoflava</name>
    <name type="common">Pseudomonas carboxydoflava</name>
    <dbReference type="NCBI Taxonomy" id="47421"/>
    <lineage>
        <taxon>Bacteria</taxon>
        <taxon>Pseudomonadati</taxon>
        <taxon>Pseudomonadota</taxon>
        <taxon>Betaproteobacteria</taxon>
        <taxon>Burkholderiales</taxon>
        <taxon>Comamonadaceae</taxon>
        <taxon>Hydrogenophaga</taxon>
    </lineage>
</organism>
<dbReference type="InterPro" id="IPR050789">
    <property type="entry name" value="Diverse_Enzym_Activities"/>
</dbReference>
<dbReference type="InterPro" id="IPR001466">
    <property type="entry name" value="Beta-lactam-related"/>
</dbReference>
<proteinExistence type="predicted"/>
<dbReference type="EMBL" id="CP037867">
    <property type="protein sequence ID" value="QBM27198.1"/>
    <property type="molecule type" value="Genomic_DNA"/>
</dbReference>
<accession>A0A4P6WYF8</accession>
<gene>
    <name evidence="2" type="primary">estB2</name>
    <name evidence="2" type="ORF">HPF_05850</name>
</gene>
<dbReference type="Proteomes" id="UP000293912">
    <property type="component" value="Chromosome"/>
</dbReference>
<reference evidence="2 3" key="1">
    <citation type="submission" date="2019-03" db="EMBL/GenBank/DDBJ databases">
        <authorList>
            <person name="Sebastian G."/>
            <person name="Baumann P."/>
            <person name="Ruckert C."/>
            <person name="Kalinowski J."/>
            <person name="Nebel B."/>
            <person name="Takors R."/>
            <person name="Blombach B."/>
        </authorList>
    </citation>
    <scope>NUCLEOTIDE SEQUENCE [LARGE SCALE GENOMIC DNA]</scope>
    <source>
        <strain evidence="2 3">DSM 1084</strain>
    </source>
</reference>
<protein>
    <submittedName>
        <fullName evidence="2">Esterase EstB</fullName>
        <ecNumber evidence="2">3.1.1.-</ecNumber>
    </submittedName>
</protein>
<keyword evidence="2" id="KW-0378">Hydrolase</keyword>
<keyword evidence="3" id="KW-1185">Reference proteome</keyword>
<feature type="domain" description="Beta-lactamase-related" evidence="1">
    <location>
        <begin position="17"/>
        <end position="366"/>
    </location>
</feature>
<evidence type="ECO:0000259" key="1">
    <source>
        <dbReference type="Pfam" id="PF00144"/>
    </source>
</evidence>
<dbReference type="Pfam" id="PF00144">
    <property type="entry name" value="Beta-lactamase"/>
    <property type="match status" value="1"/>
</dbReference>
<sequence length="395" mass="43096">MTTTRMNTALDAVLQQNVGRHGGSPGVVAMATGRERNFYEGAAGVRELGKDGAMTTDTVLALFSTTKALAGVCLMQLVEEGLVRLDDPAGHYVPEIDELQVLDGFDADGQPRTRAPRRRITLNDLMLHTSGLGYEFFSHDDLRFRTARGIPTVVSSSLPSIRTVLLHDPGAAWTYGVNMDWAGLVIENLRGRRLGEVMRERVFEPLGMQDIAFTMNESMAQRRATIHDRAADGRLTPLPDLALPQPAVMDCGGHGLYGTVGEYMKFIRMMLNDGAGPHGRVLRPETVAALCQDGLAAMGLSAGGWTSSIPSLSNTGEFFPGTDKGWGHTFMLNREATPSGRPAGSPMWAGLANCYYWIDRRNGIGGYWGTQILPFQDTASYPGFVEFETAVYHHR</sequence>
<dbReference type="PANTHER" id="PTHR43283:SF3">
    <property type="entry name" value="BETA-LACTAMASE FAMILY PROTEIN (AFU_ORTHOLOGUE AFUA_5G07500)"/>
    <property type="match status" value="1"/>
</dbReference>
<dbReference type="InterPro" id="IPR012338">
    <property type="entry name" value="Beta-lactam/transpept-like"/>
</dbReference>
<dbReference type="KEGG" id="hpse:HPF_05850"/>
<evidence type="ECO:0000313" key="2">
    <source>
        <dbReference type="EMBL" id="QBM27198.1"/>
    </source>
</evidence>
<dbReference type="PANTHER" id="PTHR43283">
    <property type="entry name" value="BETA-LACTAMASE-RELATED"/>
    <property type="match status" value="1"/>
</dbReference>
<dbReference type="GO" id="GO:0016787">
    <property type="term" value="F:hydrolase activity"/>
    <property type="evidence" value="ECO:0007669"/>
    <property type="project" value="UniProtKB-KW"/>
</dbReference>